<comment type="subcellular location">
    <subcellularLocation>
        <location evidence="1">Cell membrane</location>
        <topology evidence="1">Multi-pass membrane protein</topology>
    </subcellularLocation>
</comment>
<feature type="transmembrane region" description="Helical" evidence="8">
    <location>
        <begin position="52"/>
        <end position="71"/>
    </location>
</feature>
<dbReference type="InterPro" id="IPR051475">
    <property type="entry name" value="Diverse_Ion_Transporter"/>
</dbReference>
<evidence type="ECO:0000256" key="1">
    <source>
        <dbReference type="ARBA" id="ARBA00004651"/>
    </source>
</evidence>
<keyword evidence="4" id="KW-1003">Cell membrane</keyword>
<dbReference type="InterPro" id="IPR000802">
    <property type="entry name" value="Arsenical_pump_ArsB"/>
</dbReference>
<feature type="domain" description="Citrate transporter-like" evidence="9">
    <location>
        <begin position="13"/>
        <end position="368"/>
    </location>
</feature>
<name>A0A0H2ZZ75_MYCA1</name>
<evidence type="ECO:0000256" key="2">
    <source>
        <dbReference type="ARBA" id="ARBA00009843"/>
    </source>
</evidence>
<reference evidence="10 11" key="1">
    <citation type="submission" date="2006-10" db="EMBL/GenBank/DDBJ databases">
        <authorList>
            <person name="Fleischmann R.D."/>
            <person name="Dodson R.J."/>
            <person name="Haft D.H."/>
            <person name="Merkel J.S."/>
            <person name="Nelson W.C."/>
            <person name="Fraser C.M."/>
        </authorList>
    </citation>
    <scope>NUCLEOTIDE SEQUENCE [LARGE SCALE GENOMIC DNA]</scope>
    <source>
        <strain evidence="10 11">104</strain>
    </source>
</reference>
<keyword evidence="6 8" id="KW-1133">Transmembrane helix</keyword>
<feature type="transmembrane region" description="Helical" evidence="8">
    <location>
        <begin position="371"/>
        <end position="390"/>
    </location>
</feature>
<evidence type="ECO:0000256" key="6">
    <source>
        <dbReference type="ARBA" id="ARBA00022989"/>
    </source>
</evidence>
<feature type="transmembrane region" description="Helical" evidence="8">
    <location>
        <begin position="24"/>
        <end position="40"/>
    </location>
</feature>
<dbReference type="CDD" id="cd01116">
    <property type="entry name" value="P_permease"/>
    <property type="match status" value="1"/>
</dbReference>
<evidence type="ECO:0000256" key="3">
    <source>
        <dbReference type="ARBA" id="ARBA00022448"/>
    </source>
</evidence>
<feature type="transmembrane region" description="Helical" evidence="8">
    <location>
        <begin position="173"/>
        <end position="192"/>
    </location>
</feature>
<proteinExistence type="inferred from homology"/>
<comment type="similarity">
    <text evidence="2">Belongs to the CitM (TC 2.A.11) transporter family.</text>
</comment>
<accession>A0A0H2ZZ75</accession>
<evidence type="ECO:0000259" key="9">
    <source>
        <dbReference type="Pfam" id="PF03600"/>
    </source>
</evidence>
<dbReference type="HOGENOM" id="CLU_011920_4_0_11"/>
<evidence type="ECO:0000256" key="5">
    <source>
        <dbReference type="ARBA" id="ARBA00022692"/>
    </source>
</evidence>
<evidence type="ECO:0000256" key="8">
    <source>
        <dbReference type="SAM" id="Phobius"/>
    </source>
</evidence>
<sequence>MSVIAIAVFVVAYALIASDRVNKTFVALAGAAVVITLPLIRSDDVFYSRETGIDWDVIFLLLGMMIIVSVLRQTGVFEYVAIWSAKRARGSPLRVMILLVLVTALASALLDNVTTVLLIAPVTLLVCDRLAIAAAPFLMAEVFASNVGGAATLVGDPPNIIIASRGGLSFNDFLVHLAPIVVIVVGVLIALLPRLFPGAFTVDPERVADVMSLEEKEAIRDPRLLVTCGVVLLAVFAAFIAHGPLHLEPSLVALLGAGILVVASRLQPADYLSGVEWDTLLFFAGLFVMVGALVKTGVVKHLARLAITATGGNTLTATMVILVASVVISGIVDNVPYAATMAPVVADLVPALGDHANPAVLWWSLALGTDFGGNLTAIGASANIVLLGIARRADNPISFWEFTRKGVVVTAVSVALSALYLWLRYFVWG</sequence>
<evidence type="ECO:0000256" key="7">
    <source>
        <dbReference type="ARBA" id="ARBA00023136"/>
    </source>
</evidence>
<dbReference type="RefSeq" id="WP_009977927.1">
    <property type="nucleotide sequence ID" value="NC_008595.1"/>
</dbReference>
<dbReference type="KEGG" id="mav:MAV_3579"/>
<keyword evidence="5 8" id="KW-0812">Transmembrane</keyword>
<feature type="transmembrane region" description="Helical" evidence="8">
    <location>
        <begin position="91"/>
        <end position="110"/>
    </location>
</feature>
<keyword evidence="3" id="KW-0813">Transport</keyword>
<dbReference type="PRINTS" id="PR00758">
    <property type="entry name" value="ARSENICPUMP"/>
</dbReference>
<dbReference type="GO" id="GO:0005886">
    <property type="term" value="C:plasma membrane"/>
    <property type="evidence" value="ECO:0007669"/>
    <property type="project" value="UniProtKB-SubCell"/>
</dbReference>
<dbReference type="EMBL" id="CP000479">
    <property type="protein sequence ID" value="ABK67389.1"/>
    <property type="molecule type" value="Genomic_DNA"/>
</dbReference>
<protein>
    <submittedName>
        <fullName evidence="10">Citrate transporter</fullName>
    </submittedName>
</protein>
<dbReference type="InterPro" id="IPR004680">
    <property type="entry name" value="Cit_transptr-like_dom"/>
</dbReference>
<dbReference type="Proteomes" id="UP000001574">
    <property type="component" value="Chromosome"/>
</dbReference>
<organism evidence="10 11">
    <name type="scientific">Mycobacterium avium (strain 104)</name>
    <dbReference type="NCBI Taxonomy" id="243243"/>
    <lineage>
        <taxon>Bacteria</taxon>
        <taxon>Bacillati</taxon>
        <taxon>Actinomycetota</taxon>
        <taxon>Actinomycetes</taxon>
        <taxon>Mycobacteriales</taxon>
        <taxon>Mycobacteriaceae</taxon>
        <taxon>Mycobacterium</taxon>
        <taxon>Mycobacterium avium complex (MAC)</taxon>
    </lineage>
</organism>
<feature type="transmembrane region" description="Helical" evidence="8">
    <location>
        <begin position="305"/>
        <end position="332"/>
    </location>
</feature>
<dbReference type="GO" id="GO:0015105">
    <property type="term" value="F:arsenite transmembrane transporter activity"/>
    <property type="evidence" value="ECO:0007669"/>
    <property type="project" value="InterPro"/>
</dbReference>
<evidence type="ECO:0000313" key="11">
    <source>
        <dbReference type="Proteomes" id="UP000001574"/>
    </source>
</evidence>
<gene>
    <name evidence="10" type="ordered locus">MAV_3579</name>
</gene>
<evidence type="ECO:0000313" key="10">
    <source>
        <dbReference type="EMBL" id="ABK67389.1"/>
    </source>
</evidence>
<dbReference type="PANTHER" id="PTHR43568:SF1">
    <property type="entry name" value="P PROTEIN"/>
    <property type="match status" value="1"/>
</dbReference>
<feature type="transmembrane region" description="Helical" evidence="8">
    <location>
        <begin position="280"/>
        <end position="298"/>
    </location>
</feature>
<dbReference type="Pfam" id="PF03600">
    <property type="entry name" value="CitMHS"/>
    <property type="match status" value="1"/>
</dbReference>
<dbReference type="PANTHER" id="PTHR43568">
    <property type="entry name" value="P PROTEIN"/>
    <property type="match status" value="1"/>
</dbReference>
<feature type="transmembrane region" description="Helical" evidence="8">
    <location>
        <begin position="224"/>
        <end position="245"/>
    </location>
</feature>
<keyword evidence="7 8" id="KW-0472">Membrane</keyword>
<evidence type="ECO:0000256" key="4">
    <source>
        <dbReference type="ARBA" id="ARBA00022475"/>
    </source>
</evidence>
<dbReference type="AlphaFoldDB" id="A0A0H2ZZ75"/>
<feature type="transmembrane region" description="Helical" evidence="8">
    <location>
        <begin position="402"/>
        <end position="423"/>
    </location>
</feature>